<feature type="domain" description="GH10" evidence="12">
    <location>
        <begin position="42"/>
        <end position="562"/>
    </location>
</feature>
<evidence type="ECO:0000313" key="13">
    <source>
        <dbReference type="EMBL" id="MBD0724425.1"/>
    </source>
</evidence>
<comment type="similarity">
    <text evidence="2 10">Belongs to the glycosyl hydrolase 10 (cellulase F) family.</text>
</comment>
<evidence type="ECO:0000256" key="4">
    <source>
        <dbReference type="ARBA" id="ARBA00022729"/>
    </source>
</evidence>
<keyword evidence="3" id="KW-0858">Xylan degradation</keyword>
<dbReference type="InterPro" id="IPR017853">
    <property type="entry name" value="GH"/>
</dbReference>
<dbReference type="SMART" id="SM00633">
    <property type="entry name" value="Glyco_10"/>
    <property type="match status" value="1"/>
</dbReference>
<evidence type="ECO:0000256" key="8">
    <source>
        <dbReference type="ARBA" id="ARBA00023326"/>
    </source>
</evidence>
<keyword evidence="4 11" id="KW-0732">Signal</keyword>
<evidence type="ECO:0000313" key="14">
    <source>
        <dbReference type="Proteomes" id="UP000661715"/>
    </source>
</evidence>
<dbReference type="Proteomes" id="UP000661715">
    <property type="component" value="Unassembled WGS sequence"/>
</dbReference>
<keyword evidence="8 10" id="KW-0624">Polysaccharide degradation</keyword>
<evidence type="ECO:0000256" key="9">
    <source>
        <dbReference type="PROSITE-ProRule" id="PRU10061"/>
    </source>
</evidence>
<gene>
    <name evidence="13" type="ORF">B6A10_04465</name>
</gene>
<dbReference type="Gene3D" id="2.60.120.260">
    <property type="entry name" value="Galactose-binding domain-like"/>
    <property type="match status" value="1"/>
</dbReference>
<dbReference type="RefSeq" id="WP_188219868.1">
    <property type="nucleotide sequence ID" value="NZ_NASZ01000004.1"/>
</dbReference>
<dbReference type="PROSITE" id="PS00591">
    <property type="entry name" value="GH10_1"/>
    <property type="match status" value="1"/>
</dbReference>
<dbReference type="InterPro" id="IPR044846">
    <property type="entry name" value="GH10"/>
</dbReference>
<dbReference type="InterPro" id="IPR001000">
    <property type="entry name" value="GH10_dom"/>
</dbReference>
<keyword evidence="7 10" id="KW-0326">Glycosidase</keyword>
<evidence type="ECO:0000256" key="3">
    <source>
        <dbReference type="ARBA" id="ARBA00022651"/>
    </source>
</evidence>
<reference evidence="13 14" key="1">
    <citation type="journal article" date="2020" name="Microbiol. Res.">
        <title>Flavobacterium pokkalii sp. nov., a novel plant growth promoting native rhizobacteria isolated from pokkali rice grown in coastal saline affected agricultural regions of southern India, Kerala.</title>
        <authorList>
            <person name="Menon R.R."/>
            <person name="Kumari S."/>
            <person name="Viver T."/>
            <person name="Rameshkumar N."/>
        </authorList>
    </citation>
    <scope>NUCLEOTIDE SEQUENCE [LARGE SCALE GENOMIC DNA]</scope>
    <source>
        <strain evidence="13 14">L1I52</strain>
    </source>
</reference>
<evidence type="ECO:0000256" key="7">
    <source>
        <dbReference type="ARBA" id="ARBA00023295"/>
    </source>
</evidence>
<feature type="signal peptide" evidence="11">
    <location>
        <begin position="1"/>
        <end position="21"/>
    </location>
</feature>
<protein>
    <recommendedName>
        <fullName evidence="10">Beta-xylanase</fullName>
        <ecNumber evidence="10">3.2.1.8</ecNumber>
    </recommendedName>
</protein>
<proteinExistence type="inferred from homology"/>
<evidence type="ECO:0000256" key="10">
    <source>
        <dbReference type="RuleBase" id="RU361174"/>
    </source>
</evidence>
<dbReference type="PANTHER" id="PTHR31490:SF88">
    <property type="entry name" value="BETA-XYLANASE"/>
    <property type="match status" value="1"/>
</dbReference>
<dbReference type="PANTHER" id="PTHR31490">
    <property type="entry name" value="GLYCOSYL HYDROLASE"/>
    <property type="match status" value="1"/>
</dbReference>
<dbReference type="EMBL" id="NASZ01000004">
    <property type="protein sequence ID" value="MBD0724425.1"/>
    <property type="molecule type" value="Genomic_DNA"/>
</dbReference>
<keyword evidence="5 10" id="KW-0378">Hydrolase</keyword>
<keyword evidence="6 10" id="KW-0119">Carbohydrate metabolism</keyword>
<dbReference type="InterPro" id="IPR031158">
    <property type="entry name" value="GH10_AS"/>
</dbReference>
<comment type="caution">
    <text evidence="13">The sequence shown here is derived from an EMBL/GenBank/DDBJ whole genome shotgun (WGS) entry which is preliminary data.</text>
</comment>
<name>A0ABR7UNG0_9FLAO</name>
<organism evidence="13 14">
    <name type="scientific">Flavobacterium pokkalii</name>
    <dbReference type="NCBI Taxonomy" id="1940408"/>
    <lineage>
        <taxon>Bacteria</taxon>
        <taxon>Pseudomonadati</taxon>
        <taxon>Bacteroidota</taxon>
        <taxon>Flavobacteriia</taxon>
        <taxon>Flavobacteriales</taxon>
        <taxon>Flavobacteriaceae</taxon>
        <taxon>Flavobacterium</taxon>
    </lineage>
</organism>
<dbReference type="InterPro" id="IPR008979">
    <property type="entry name" value="Galactose-bd-like_sf"/>
</dbReference>
<evidence type="ECO:0000256" key="5">
    <source>
        <dbReference type="ARBA" id="ARBA00022801"/>
    </source>
</evidence>
<feature type="active site" description="Nucleophile" evidence="9">
    <location>
        <position position="475"/>
    </location>
</feature>
<evidence type="ECO:0000256" key="2">
    <source>
        <dbReference type="ARBA" id="ARBA00007495"/>
    </source>
</evidence>
<evidence type="ECO:0000259" key="12">
    <source>
        <dbReference type="PROSITE" id="PS51760"/>
    </source>
</evidence>
<accession>A0ABR7UNG0</accession>
<dbReference type="PROSITE" id="PS51760">
    <property type="entry name" value="GH10_2"/>
    <property type="match status" value="1"/>
</dbReference>
<dbReference type="Pfam" id="PF00331">
    <property type="entry name" value="Glyco_hydro_10"/>
    <property type="match status" value="2"/>
</dbReference>
<feature type="chain" id="PRO_5046973846" description="Beta-xylanase" evidence="11">
    <location>
        <begin position="22"/>
        <end position="567"/>
    </location>
</feature>
<dbReference type="PRINTS" id="PR00134">
    <property type="entry name" value="GLHYDRLASE10"/>
</dbReference>
<dbReference type="SUPFAM" id="SSF51445">
    <property type="entry name" value="(Trans)glycosidases"/>
    <property type="match status" value="1"/>
</dbReference>
<dbReference type="SUPFAM" id="SSF49785">
    <property type="entry name" value="Galactose-binding domain-like"/>
    <property type="match status" value="1"/>
</dbReference>
<keyword evidence="14" id="KW-1185">Reference proteome</keyword>
<sequence length="567" mass="63153">MKKIYRIVPFAAFLIMLASCTESHVLSYDVEKPVTIANQEEINAYADLKTYVDREANPNFKLGLGMSLSDYVNKNVMYRLANRNFDEITLGYEMKHGAIVQADGSLNLDNVNKLLKTAQEANVSVFGHTLCWHANQNATYLNKLIAPDVLSTTGPGWDLIMENNFETDNTSNYQINAGLTSSYTAAGQGANGTGRALKLTNASVRTNEWDAQLYIKFSPAVQVGEKYRLTMDVRADVTASSPTQAQLNPGGYRHWDFFGSVPYTTTWATYVKEITVSEQMKDCNTIAFNLGKTASNFYYDNVKIEKYNATGSIQTQEKTPEQKKAIIAEALDKWITGMVTNCKTYVKAWDVVNEPMSDWPNQFELKTGVGKTNMAADEFYWQDYLGKDYAVEAFRLARLHGNPNDILFINDYGLEGGGDKCDGLIQYINYIESKGQIVDGIGTQMHVTLGETTIERIRTMLTKLAATGKLVKISELDMGIKVGGVTVKTENVTSAQLQQMSDFYKQIVEAYFDIVPAAQRYGITQWAATDSPANSSWRGGEPIGLWDLNYTRKPAYVGFAEGLKSSK</sequence>
<comment type="catalytic activity">
    <reaction evidence="1 10">
        <text>Endohydrolysis of (1-&gt;4)-beta-D-xylosidic linkages in xylans.</text>
        <dbReference type="EC" id="3.2.1.8"/>
    </reaction>
</comment>
<dbReference type="EC" id="3.2.1.8" evidence="10"/>
<dbReference type="Gene3D" id="3.20.20.80">
    <property type="entry name" value="Glycosidases"/>
    <property type="match status" value="2"/>
</dbReference>
<evidence type="ECO:0000256" key="1">
    <source>
        <dbReference type="ARBA" id="ARBA00000681"/>
    </source>
</evidence>
<dbReference type="PROSITE" id="PS51257">
    <property type="entry name" value="PROKAR_LIPOPROTEIN"/>
    <property type="match status" value="1"/>
</dbReference>
<evidence type="ECO:0000256" key="11">
    <source>
        <dbReference type="SAM" id="SignalP"/>
    </source>
</evidence>
<evidence type="ECO:0000256" key="6">
    <source>
        <dbReference type="ARBA" id="ARBA00023277"/>
    </source>
</evidence>